<dbReference type="CDD" id="cd16098">
    <property type="entry name" value="FliS"/>
    <property type="match status" value="1"/>
</dbReference>
<evidence type="ECO:0000313" key="9">
    <source>
        <dbReference type="EMBL" id="MBO3793449.1"/>
    </source>
</evidence>
<feature type="coiled-coil region" evidence="7">
    <location>
        <begin position="37"/>
        <end position="67"/>
    </location>
</feature>
<evidence type="ECO:0000313" key="11">
    <source>
        <dbReference type="Proteomes" id="UP000032247"/>
    </source>
</evidence>
<dbReference type="SMR" id="A0A063XD95"/>
<keyword evidence="8" id="KW-0969">Cilium</keyword>
<dbReference type="Proteomes" id="UP000032247">
    <property type="component" value="Unassembled WGS sequence"/>
</dbReference>
<reference evidence="10" key="3">
    <citation type="submission" date="2023-03" db="EMBL/GenBank/DDBJ databases">
        <title>Complete genome sequences of 52 Bacillus and Priestia strains isolated from West-African fermentations and 26 reference strains from the DSMZ collection.</title>
        <authorList>
            <person name="Wiedenbein E.S."/>
            <person name="Canoy T.S."/>
            <person name="Hui Y."/>
            <person name="Parkouda C."/>
            <person name="Dawende C."/>
            <person name="Ametefe E."/>
            <person name="Jespersen L."/>
            <person name="Nielsen D.S."/>
        </authorList>
    </citation>
    <scope>NUCLEOTIDE SEQUENCE</scope>
    <source>
        <strain evidence="10">PRO56</strain>
    </source>
</reference>
<keyword evidence="7" id="KW-0175">Coiled coil</keyword>
<dbReference type="EMBL" id="JAGFPW010000002">
    <property type="protein sequence ID" value="MBO3793449.1"/>
    <property type="molecule type" value="Genomic_DNA"/>
</dbReference>
<dbReference type="RefSeq" id="WP_003243747.1">
    <property type="nucleotide sequence ID" value="NZ_AP024621.1"/>
</dbReference>
<evidence type="ECO:0000313" key="10">
    <source>
        <dbReference type="EMBL" id="WEY85757.1"/>
    </source>
</evidence>
<dbReference type="Pfam" id="PF02561">
    <property type="entry name" value="FliS"/>
    <property type="match status" value="1"/>
</dbReference>
<evidence type="ECO:0000313" key="8">
    <source>
        <dbReference type="EMBL" id="KIU05822.1"/>
    </source>
</evidence>
<sequence length="133" mass="15131">MAIQNPYTAYQQNSVNTATPGELTLMLYNGCLKFIRLAAQAIENDDMERKNENLIKAQNIIQELNFTLNRNIELSASMGAMYDYMYRRLVQANIKNDTGMLAEVEGYVTDFRDAWKQAIQSERKDRHGSGGIA</sequence>
<evidence type="ECO:0000256" key="7">
    <source>
        <dbReference type="SAM" id="Coils"/>
    </source>
</evidence>
<dbReference type="STRING" id="483913.AN935_17770"/>
<gene>
    <name evidence="9" type="primary">fliS</name>
    <name evidence="9" type="ORF">J5227_03745</name>
    <name evidence="10" type="ORF">P5633_06240</name>
    <name evidence="8" type="ORF">SC09_contig4orf00739</name>
</gene>
<dbReference type="EMBL" id="JXBC01000013">
    <property type="protein sequence ID" value="KIU05822.1"/>
    <property type="molecule type" value="Genomic_DNA"/>
</dbReference>
<dbReference type="EMBL" id="CP120576">
    <property type="protein sequence ID" value="WEY85757.1"/>
    <property type="molecule type" value="Genomic_DNA"/>
</dbReference>
<keyword evidence="8" id="KW-0966">Cell projection</keyword>
<keyword evidence="4 6" id="KW-1005">Bacterial flagellum biogenesis</keyword>
<evidence type="ECO:0000256" key="2">
    <source>
        <dbReference type="ARBA" id="ARBA00008787"/>
    </source>
</evidence>
<evidence type="ECO:0000256" key="4">
    <source>
        <dbReference type="ARBA" id="ARBA00022795"/>
    </source>
</evidence>
<dbReference type="Proteomes" id="UP001214898">
    <property type="component" value="Chromosome"/>
</dbReference>
<accession>A0A063XD95</accession>
<comment type="similarity">
    <text evidence="2 6">Belongs to the FliS family.</text>
</comment>
<keyword evidence="5" id="KW-0143">Chaperone</keyword>
<keyword evidence="8" id="KW-0282">Flagellum</keyword>
<evidence type="ECO:0000256" key="6">
    <source>
        <dbReference type="PIRNR" id="PIRNR039090"/>
    </source>
</evidence>
<dbReference type="PANTHER" id="PTHR34773">
    <property type="entry name" value="FLAGELLAR SECRETION CHAPERONE FLIS"/>
    <property type="match status" value="1"/>
</dbReference>
<dbReference type="PIRSF" id="PIRSF039090">
    <property type="entry name" value="Flis"/>
    <property type="match status" value="1"/>
</dbReference>
<reference evidence="9" key="2">
    <citation type="submission" date="2021-03" db="EMBL/GenBank/DDBJ databases">
        <title>Isolation of Bacillus subtilis from fermented food sample.</title>
        <authorList>
            <person name="Lakshmanan V."/>
            <person name="Athira K."/>
            <person name="Rajagopal K."/>
        </authorList>
    </citation>
    <scope>NUCLEOTIDE SEQUENCE</scope>
    <source>
        <strain evidence="9">S1</strain>
    </source>
</reference>
<dbReference type="Proteomes" id="UP000665181">
    <property type="component" value="Unassembled WGS sequence"/>
</dbReference>
<comment type="subcellular location">
    <subcellularLocation>
        <location evidence="1 6">Cytoplasm</location>
        <location evidence="1 6">Cytosol</location>
    </subcellularLocation>
</comment>
<dbReference type="GO" id="GO:0071973">
    <property type="term" value="P:bacterial-type flagellum-dependent cell motility"/>
    <property type="evidence" value="ECO:0007669"/>
    <property type="project" value="TreeGrafter"/>
</dbReference>
<dbReference type="AlphaFoldDB" id="A0A063XD95"/>
<dbReference type="InterPro" id="IPR003713">
    <property type="entry name" value="FliS"/>
</dbReference>
<dbReference type="NCBIfam" id="TIGR00208">
    <property type="entry name" value="fliS"/>
    <property type="match status" value="1"/>
</dbReference>
<dbReference type="GO" id="GO:0044780">
    <property type="term" value="P:bacterial-type flagellum assembly"/>
    <property type="evidence" value="ECO:0007669"/>
    <property type="project" value="InterPro"/>
</dbReference>
<organism evidence="8 11">
    <name type="scientific">Bacillus subtilis</name>
    <dbReference type="NCBI Taxonomy" id="1423"/>
    <lineage>
        <taxon>Bacteria</taxon>
        <taxon>Bacillati</taxon>
        <taxon>Bacillota</taxon>
        <taxon>Bacilli</taxon>
        <taxon>Bacillales</taxon>
        <taxon>Bacillaceae</taxon>
        <taxon>Bacillus</taxon>
    </lineage>
</organism>
<evidence type="ECO:0000256" key="5">
    <source>
        <dbReference type="ARBA" id="ARBA00023186"/>
    </source>
</evidence>
<protein>
    <recommendedName>
        <fullName evidence="6">Flagellar secretion chaperone FliS</fullName>
    </recommendedName>
</protein>
<dbReference type="GO" id="GO:0005829">
    <property type="term" value="C:cytosol"/>
    <property type="evidence" value="ECO:0007669"/>
    <property type="project" value="UniProtKB-SubCell"/>
</dbReference>
<dbReference type="InterPro" id="IPR036584">
    <property type="entry name" value="FliS_sf"/>
</dbReference>
<name>A0A063XD95_BACIU</name>
<proteinExistence type="inferred from homology"/>
<keyword evidence="3 6" id="KW-0963">Cytoplasm</keyword>
<dbReference type="SUPFAM" id="SSF101116">
    <property type="entry name" value="Flagellar export chaperone FliS"/>
    <property type="match status" value="1"/>
</dbReference>
<dbReference type="PANTHER" id="PTHR34773:SF1">
    <property type="entry name" value="FLAGELLAR SECRETION CHAPERONE FLIS"/>
    <property type="match status" value="1"/>
</dbReference>
<dbReference type="Gene3D" id="1.20.120.340">
    <property type="entry name" value="Flagellar protein FliS"/>
    <property type="match status" value="1"/>
</dbReference>
<evidence type="ECO:0000256" key="1">
    <source>
        <dbReference type="ARBA" id="ARBA00004514"/>
    </source>
</evidence>
<evidence type="ECO:0000256" key="3">
    <source>
        <dbReference type="ARBA" id="ARBA00022490"/>
    </source>
</evidence>
<reference evidence="8 11" key="1">
    <citation type="submission" date="2014-12" db="EMBL/GenBank/DDBJ databases">
        <title>Comparative genome analysis of Bacillus coagulans HM-08, Clostridium butyricum HM-68, Bacillus subtilis HM-66 and Bacillus licheniformis BL-09.</title>
        <authorList>
            <person name="Zhang H."/>
        </authorList>
    </citation>
    <scope>NUCLEOTIDE SEQUENCE [LARGE SCALE GENOMIC DNA]</scope>
    <source>
        <strain evidence="8 11">HM-66</strain>
    </source>
</reference>